<evidence type="ECO:0000259" key="1">
    <source>
        <dbReference type="PROSITE" id="PS50234"/>
    </source>
</evidence>
<keyword evidence="3" id="KW-1185">Reference proteome</keyword>
<dbReference type="Pfam" id="PF13400">
    <property type="entry name" value="Tad"/>
    <property type="match status" value="1"/>
</dbReference>
<dbReference type="Proteomes" id="UP001241472">
    <property type="component" value="Unassembled WGS sequence"/>
</dbReference>
<feature type="domain" description="VWFA" evidence="1">
    <location>
        <begin position="169"/>
        <end position="381"/>
    </location>
</feature>
<dbReference type="InterPro" id="IPR028087">
    <property type="entry name" value="Tad_N"/>
</dbReference>
<evidence type="ECO:0000313" key="3">
    <source>
        <dbReference type="Proteomes" id="UP001241472"/>
    </source>
</evidence>
<name>A0ABT9PWJ4_9HYPH</name>
<dbReference type="Gene3D" id="3.40.50.410">
    <property type="entry name" value="von Willebrand factor, type A domain"/>
    <property type="match status" value="1"/>
</dbReference>
<dbReference type="PROSITE" id="PS50234">
    <property type="entry name" value="VWFA"/>
    <property type="match status" value="1"/>
</dbReference>
<dbReference type="InterPro" id="IPR002035">
    <property type="entry name" value="VWF_A"/>
</dbReference>
<accession>A0ABT9PWJ4</accession>
<dbReference type="SMART" id="SM00327">
    <property type="entry name" value="VWA"/>
    <property type="match status" value="1"/>
</dbReference>
<sequence length="394" mass="41456">MNSSGAGMLSLRQKLRDFVFRQDGNFSMMTALILPVLLGSAGMAIDATNMVLSKSQLQDATDAAALAVSSRLADKTLDSTNGSEYGKTFVAGRFSTSMDATSVATLKAGTTVTVTTTANGSTGKTFVVAVSSRMPVSMTPLTRLLFSSAVTVSAASTTTSGYGGPRGISMEVLLDQSGSMLENTTKCVLQIFNICLRYTTKNDALKEAAAALFDGLDKLDPNAKLVRTGAMSYSSFLIGQSAMDWGTTRARKFVTDMIAPVGGTDATTAVDTATNNIKANTYGTDTESVEQRKKNNANADRVIVLMTDGEMTGNSNLWNPTIDKNVRDKCVAAKGAGIKIYTVAFMAPDNGKSLLQFCASAPGNYYESNSTDALVTAFAAIAADIGKQNSRLTN</sequence>
<dbReference type="CDD" id="cd00198">
    <property type="entry name" value="vWFA"/>
    <property type="match status" value="1"/>
</dbReference>
<dbReference type="Pfam" id="PF00092">
    <property type="entry name" value="VWA"/>
    <property type="match status" value="1"/>
</dbReference>
<dbReference type="EMBL" id="JAUSRF010000008">
    <property type="protein sequence ID" value="MDP9838104.1"/>
    <property type="molecule type" value="Genomic_DNA"/>
</dbReference>
<gene>
    <name evidence="2" type="ORF">J2T09_002864</name>
</gene>
<protein>
    <submittedName>
        <fullName evidence="2">Flp pilus assembly protein TadG</fullName>
    </submittedName>
</protein>
<reference evidence="2 3" key="1">
    <citation type="submission" date="2023-07" db="EMBL/GenBank/DDBJ databases">
        <title>Sorghum-associated microbial communities from plants grown in Nebraska, USA.</title>
        <authorList>
            <person name="Schachtman D."/>
        </authorList>
    </citation>
    <scope>NUCLEOTIDE SEQUENCE [LARGE SCALE GENOMIC DNA]</scope>
    <source>
        <strain evidence="2 3">DS1307</strain>
    </source>
</reference>
<proteinExistence type="predicted"/>
<evidence type="ECO:0000313" key="2">
    <source>
        <dbReference type="EMBL" id="MDP9838104.1"/>
    </source>
</evidence>
<dbReference type="RefSeq" id="WP_306835613.1">
    <property type="nucleotide sequence ID" value="NZ_JAUSRF010000008.1"/>
</dbReference>
<organism evidence="2 3">
    <name type="scientific">Neorhizobium huautlense</name>
    <dbReference type="NCBI Taxonomy" id="67774"/>
    <lineage>
        <taxon>Bacteria</taxon>
        <taxon>Pseudomonadati</taxon>
        <taxon>Pseudomonadota</taxon>
        <taxon>Alphaproteobacteria</taxon>
        <taxon>Hyphomicrobiales</taxon>
        <taxon>Rhizobiaceae</taxon>
        <taxon>Rhizobium/Agrobacterium group</taxon>
        <taxon>Neorhizobium</taxon>
    </lineage>
</organism>
<dbReference type="InterPro" id="IPR036465">
    <property type="entry name" value="vWFA_dom_sf"/>
</dbReference>
<dbReference type="SUPFAM" id="SSF53300">
    <property type="entry name" value="vWA-like"/>
    <property type="match status" value="1"/>
</dbReference>
<comment type="caution">
    <text evidence="2">The sequence shown here is derived from an EMBL/GenBank/DDBJ whole genome shotgun (WGS) entry which is preliminary data.</text>
</comment>